<accession>A0A364Y138</accession>
<protein>
    <recommendedName>
        <fullName evidence="3">SIR2-like domain-containing protein</fullName>
    </recommendedName>
</protein>
<sequence>MSNGFLLGAGASFELSMPLVDELTKTFKSALLRNIDKPYYSCPDKIKNVVRSLLLDKDLNYEEILGRIEIETMRNRDEKLHNDWHWLLGRYNEAIFILLLDIHERNLSYIEERLELLAPIGNFITDKPLWVFSLNHDLLFEMLCAHLNIPVKFGFGERVSIGKFQFDKLSRDHMDKNKFSFLKGRGVNLVKIHGALDLFVQGNDKEYFKIVNESSWNGIVKDVSALVASDTATKDYGGRVANEVTYNDDNGELQFLRMSIMSGKHKYSRRVQHNLDEWFFKIFQGHINHVEQLYCIGYSFGDSHINNVIYEWMSFSEKRKITIVDPAISSIPLPFRHLKEQVTLIQSGFLQFLNQDSSDFQKNKIKLFEEARKLSRKMLINS</sequence>
<reference evidence="1 2" key="1">
    <citation type="submission" date="2018-06" db="EMBL/GenBank/DDBJ databases">
        <title>Chryseolinea flavus sp. nov., a member of the phylum Bacteroidetes isolated from soil.</title>
        <authorList>
            <person name="Li Y."/>
            <person name="Wang J."/>
        </authorList>
    </citation>
    <scope>NUCLEOTIDE SEQUENCE [LARGE SCALE GENOMIC DNA]</scope>
    <source>
        <strain evidence="1 2">SDU1-6</strain>
    </source>
</reference>
<proteinExistence type="predicted"/>
<dbReference type="Proteomes" id="UP000251889">
    <property type="component" value="Unassembled WGS sequence"/>
</dbReference>
<dbReference type="RefSeq" id="WP_112748441.1">
    <property type="nucleotide sequence ID" value="NZ_QMFY01000010.1"/>
</dbReference>
<dbReference type="EMBL" id="QMFY01000010">
    <property type="protein sequence ID" value="RAV99647.1"/>
    <property type="molecule type" value="Genomic_DNA"/>
</dbReference>
<name>A0A364Y138_9BACT</name>
<dbReference type="OrthoDB" id="9808492at2"/>
<keyword evidence="2" id="KW-1185">Reference proteome</keyword>
<gene>
    <name evidence="1" type="ORF">DQQ10_18800</name>
</gene>
<comment type="caution">
    <text evidence="1">The sequence shown here is derived from an EMBL/GenBank/DDBJ whole genome shotgun (WGS) entry which is preliminary data.</text>
</comment>
<organism evidence="1 2">
    <name type="scientific">Pseudochryseolinea flava</name>
    <dbReference type="NCBI Taxonomy" id="2059302"/>
    <lineage>
        <taxon>Bacteria</taxon>
        <taxon>Pseudomonadati</taxon>
        <taxon>Bacteroidota</taxon>
        <taxon>Cytophagia</taxon>
        <taxon>Cytophagales</taxon>
        <taxon>Fulvivirgaceae</taxon>
        <taxon>Pseudochryseolinea</taxon>
    </lineage>
</organism>
<evidence type="ECO:0008006" key="3">
    <source>
        <dbReference type="Google" id="ProtNLM"/>
    </source>
</evidence>
<evidence type="ECO:0000313" key="1">
    <source>
        <dbReference type="EMBL" id="RAV99647.1"/>
    </source>
</evidence>
<dbReference type="AlphaFoldDB" id="A0A364Y138"/>
<evidence type="ECO:0000313" key="2">
    <source>
        <dbReference type="Proteomes" id="UP000251889"/>
    </source>
</evidence>